<evidence type="ECO:0000313" key="1">
    <source>
        <dbReference type="EMBL" id="EGP82328.1"/>
    </source>
</evidence>
<dbReference type="InParanoid" id="F9XR13"/>
<organism evidence="1 2">
    <name type="scientific">Zymoseptoria tritici (strain CBS 115943 / IPO323)</name>
    <name type="common">Speckled leaf blotch fungus</name>
    <name type="synonym">Septoria tritici</name>
    <dbReference type="NCBI Taxonomy" id="336722"/>
    <lineage>
        <taxon>Eukaryota</taxon>
        <taxon>Fungi</taxon>
        <taxon>Dikarya</taxon>
        <taxon>Ascomycota</taxon>
        <taxon>Pezizomycotina</taxon>
        <taxon>Dothideomycetes</taxon>
        <taxon>Dothideomycetidae</taxon>
        <taxon>Mycosphaerellales</taxon>
        <taxon>Mycosphaerellaceae</taxon>
        <taxon>Zymoseptoria</taxon>
    </lineage>
</organism>
<dbReference type="GeneID" id="13400327"/>
<accession>F9XR13</accession>
<keyword evidence="2" id="KW-1185">Reference proteome</keyword>
<feature type="non-terminal residue" evidence="1">
    <location>
        <position position="1"/>
    </location>
</feature>
<name>F9XR13_ZYMTI</name>
<gene>
    <name evidence="1" type="ORF">MYCGRDRAFT_83148</name>
</gene>
<dbReference type="HOGENOM" id="CLU_2729390_0_0_1"/>
<evidence type="ECO:0000313" key="2">
    <source>
        <dbReference type="Proteomes" id="UP000008062"/>
    </source>
</evidence>
<reference evidence="1 2" key="1">
    <citation type="journal article" date="2011" name="PLoS Genet.">
        <title>Finished genome of the fungal wheat pathogen Mycosphaerella graminicola reveals dispensome structure, chromosome plasticity, and stealth pathogenesis.</title>
        <authorList>
            <person name="Goodwin S.B."/>
            <person name="Ben M'barek S."/>
            <person name="Dhillon B."/>
            <person name="Wittenberg A.H.J."/>
            <person name="Crane C.F."/>
            <person name="Hane J.K."/>
            <person name="Foster A.J."/>
            <person name="Van der Lee T.A.J."/>
            <person name="Grimwood J."/>
            <person name="Aerts A."/>
            <person name="Antoniw J."/>
            <person name="Bailey A."/>
            <person name="Bluhm B."/>
            <person name="Bowler J."/>
            <person name="Bristow J."/>
            <person name="van der Burgt A."/>
            <person name="Canto-Canche B."/>
            <person name="Churchill A.C.L."/>
            <person name="Conde-Ferraez L."/>
            <person name="Cools H.J."/>
            <person name="Coutinho P.M."/>
            <person name="Csukai M."/>
            <person name="Dehal P."/>
            <person name="De Wit P."/>
            <person name="Donzelli B."/>
            <person name="van de Geest H.C."/>
            <person name="van Ham R.C.H.J."/>
            <person name="Hammond-Kosack K.E."/>
            <person name="Henrissat B."/>
            <person name="Kilian A."/>
            <person name="Kobayashi A.K."/>
            <person name="Koopmann E."/>
            <person name="Kourmpetis Y."/>
            <person name="Kuzniar A."/>
            <person name="Lindquist E."/>
            <person name="Lombard V."/>
            <person name="Maliepaard C."/>
            <person name="Martins N."/>
            <person name="Mehrabi R."/>
            <person name="Nap J.P.H."/>
            <person name="Ponomarenko A."/>
            <person name="Rudd J.J."/>
            <person name="Salamov A."/>
            <person name="Schmutz J."/>
            <person name="Schouten H.J."/>
            <person name="Shapiro H."/>
            <person name="Stergiopoulos I."/>
            <person name="Torriani S.F.F."/>
            <person name="Tu H."/>
            <person name="de Vries R.P."/>
            <person name="Waalwijk C."/>
            <person name="Ware S.B."/>
            <person name="Wiebenga A."/>
            <person name="Zwiers L.-H."/>
            <person name="Oliver R.P."/>
            <person name="Grigoriev I.V."/>
            <person name="Kema G.H.J."/>
        </authorList>
    </citation>
    <scope>NUCLEOTIDE SEQUENCE [LARGE SCALE GENOMIC DNA]</scope>
    <source>
        <strain evidence="2">CBS 115943 / IPO323</strain>
    </source>
</reference>
<proteinExistence type="predicted"/>
<dbReference type="Proteomes" id="UP000008062">
    <property type="component" value="Chromosome 15"/>
</dbReference>
<dbReference type="AlphaFoldDB" id="F9XR13"/>
<sequence>MPKDFKSSARQRKSNECRCLQPGLQNFRAKLFAEFSADPSASHTHTRCEFERDAAQEAAVQLAAFSCPQYAF</sequence>
<dbReference type="RefSeq" id="XP_003847352.1">
    <property type="nucleotide sequence ID" value="XM_003847304.1"/>
</dbReference>
<dbReference type="KEGG" id="ztr:MYCGRDRAFT_83148"/>
<dbReference type="EMBL" id="CM001210">
    <property type="protein sequence ID" value="EGP82328.1"/>
    <property type="molecule type" value="Genomic_DNA"/>
</dbReference>
<protein>
    <submittedName>
        <fullName evidence="1">Uncharacterized protein</fullName>
    </submittedName>
</protein>